<feature type="transmembrane region" description="Helical" evidence="2">
    <location>
        <begin position="6"/>
        <end position="24"/>
    </location>
</feature>
<dbReference type="PANTHER" id="PTHR30386:SF18">
    <property type="entry name" value="INNER MEMBRANE PROTEIN YIAV-RELATED"/>
    <property type="match status" value="1"/>
</dbReference>
<dbReference type="RefSeq" id="WP_224312842.1">
    <property type="nucleotide sequence ID" value="NZ_JAIRBM010000006.1"/>
</dbReference>
<evidence type="ECO:0000256" key="2">
    <source>
        <dbReference type="SAM" id="Phobius"/>
    </source>
</evidence>
<dbReference type="Gene3D" id="1.10.287.470">
    <property type="entry name" value="Helix hairpin bin"/>
    <property type="match status" value="2"/>
</dbReference>
<dbReference type="SUPFAM" id="SSF111369">
    <property type="entry name" value="HlyD-like secretion proteins"/>
    <property type="match status" value="2"/>
</dbReference>
<dbReference type="Gene3D" id="2.40.30.170">
    <property type="match status" value="1"/>
</dbReference>
<evidence type="ECO:0000313" key="3">
    <source>
        <dbReference type="EMBL" id="MBZ6076511.1"/>
    </source>
</evidence>
<dbReference type="InterPro" id="IPR050739">
    <property type="entry name" value="MFP"/>
</dbReference>
<keyword evidence="2" id="KW-0812">Transmembrane</keyword>
<name>A0ABS7VLW1_9HYPH</name>
<comment type="caution">
    <text evidence="3">The sequence shown here is derived from an EMBL/GenBank/DDBJ whole genome shotgun (WGS) entry which is preliminary data.</text>
</comment>
<feature type="coiled-coil region" evidence="1">
    <location>
        <begin position="103"/>
        <end position="151"/>
    </location>
</feature>
<dbReference type="Gene3D" id="2.40.50.100">
    <property type="match status" value="1"/>
</dbReference>
<keyword evidence="2" id="KW-0472">Membrane</keyword>
<evidence type="ECO:0000256" key="1">
    <source>
        <dbReference type="SAM" id="Coils"/>
    </source>
</evidence>
<reference evidence="3 4" key="1">
    <citation type="submission" date="2021-09" db="EMBL/GenBank/DDBJ databases">
        <title>The complete genome sequence of a new microorganism.</title>
        <authorList>
            <person name="Zi Z."/>
        </authorList>
    </citation>
    <scope>NUCLEOTIDE SEQUENCE [LARGE SCALE GENOMIC DNA]</scope>
    <source>
        <strain evidence="3 4">WGZ8</strain>
    </source>
</reference>
<gene>
    <name evidence="3" type="ORF">K9B37_09485</name>
</gene>
<keyword evidence="4" id="KW-1185">Reference proteome</keyword>
<dbReference type="Proteomes" id="UP000704176">
    <property type="component" value="Unassembled WGS sequence"/>
</dbReference>
<keyword evidence="1" id="KW-0175">Coiled coil</keyword>
<sequence>MELLLILMYVAICVVVFKLFRIPVNQWTLSTAALGGIVGIFLLLLVMNYNHPFTTTARIYFAVTPILSGVKGRVVEVPVVPNTKLKEGDVLFRLDAEPYQYVVDQKKALLAEAEQNVKQLKASFDQAKAGADRAQAQFELAQQNYERQAELFRKQVIAQAALDTSSRNLETSRQSTIGARAEEERASLAYSSEIGGVNTTVARLQAELRDAEFDLAQTTVRAPTDGFATQVALRPGMYVVPAPFRPVIVFVNQGPHDRLLAAAFQQNSLQRVHPGDMAEVAFEAVPGRVFKAKVSRILDVIAAGQFQATGVLQDFASTTLNDRAVADIELLDDISAYQIPLGAAAQVAILTEHAEHLALLRRILLRMRSWENYVFYEGH</sequence>
<dbReference type="EMBL" id="JAIRBM010000006">
    <property type="protein sequence ID" value="MBZ6076511.1"/>
    <property type="molecule type" value="Genomic_DNA"/>
</dbReference>
<protein>
    <submittedName>
        <fullName evidence="3">HlyD family secretion protein</fullName>
    </submittedName>
</protein>
<proteinExistence type="predicted"/>
<feature type="transmembrane region" description="Helical" evidence="2">
    <location>
        <begin position="31"/>
        <end position="49"/>
    </location>
</feature>
<organism evidence="3 4">
    <name type="scientific">Microvirga puerhi</name>
    <dbReference type="NCBI Taxonomy" id="2876078"/>
    <lineage>
        <taxon>Bacteria</taxon>
        <taxon>Pseudomonadati</taxon>
        <taxon>Pseudomonadota</taxon>
        <taxon>Alphaproteobacteria</taxon>
        <taxon>Hyphomicrobiales</taxon>
        <taxon>Methylobacteriaceae</taxon>
        <taxon>Microvirga</taxon>
    </lineage>
</organism>
<keyword evidence="2" id="KW-1133">Transmembrane helix</keyword>
<accession>A0ABS7VLW1</accession>
<dbReference type="PANTHER" id="PTHR30386">
    <property type="entry name" value="MEMBRANE FUSION SUBUNIT OF EMRAB-TOLC MULTIDRUG EFFLUX PUMP"/>
    <property type="match status" value="1"/>
</dbReference>
<evidence type="ECO:0000313" key="4">
    <source>
        <dbReference type="Proteomes" id="UP000704176"/>
    </source>
</evidence>